<evidence type="ECO:0000313" key="4">
    <source>
        <dbReference type="EMBL" id="KDO13249.1"/>
    </source>
</evidence>
<evidence type="ECO:0000313" key="5">
    <source>
        <dbReference type="EMBL" id="KQA99961.1"/>
    </source>
</evidence>
<reference evidence="4 6" key="1">
    <citation type="submission" date="2014-04" db="EMBL/GenBank/DDBJ databases">
        <title>Vibrio metecus sp. nov., a close relative of Vibrio cholerae isolated from coastal brackish ponds and clinical specimens.</title>
        <authorList>
            <person name="Kirchberger P.C."/>
            <person name="Turnsek M."/>
            <person name="Hunt D.E."/>
            <person name="Haley B.J."/>
            <person name="Colwell R."/>
            <person name="Polz M.F."/>
            <person name="Tarr C.L."/>
            <person name="Boucher Y."/>
        </authorList>
    </citation>
    <scope>NUCLEOTIDE SEQUENCE [LARGE SCALE GENOMIC DNA]</scope>
    <source>
        <strain evidence="4">OP3H</strain>
        <strain evidence="6">PPCK-2014</strain>
    </source>
</reference>
<keyword evidence="2" id="KW-0472">Membrane</keyword>
<dbReference type="RefSeq" id="WP_000251648.1">
    <property type="nucleotide sequence ID" value="NZ_ACZT01000022.1"/>
</dbReference>
<gene>
    <name evidence="4" type="ORF">DP83_13120</name>
    <name evidence="5" type="ORF">XV92_14455</name>
</gene>
<evidence type="ECO:0000313" key="6">
    <source>
        <dbReference type="Proteomes" id="UP000027331"/>
    </source>
</evidence>
<dbReference type="AlphaFoldDB" id="A0A067B4H2"/>
<feature type="coiled-coil region" evidence="1">
    <location>
        <begin position="338"/>
        <end position="372"/>
    </location>
</feature>
<dbReference type="InterPro" id="IPR020010">
    <property type="entry name" value="CHP03503"/>
</dbReference>
<keyword evidence="3" id="KW-0732">Signal</keyword>
<dbReference type="NCBIfam" id="TIGR03503">
    <property type="entry name" value="TIGR03503 family protein"/>
    <property type="match status" value="1"/>
</dbReference>
<dbReference type="Proteomes" id="UP000027331">
    <property type="component" value="Unassembled WGS sequence"/>
</dbReference>
<sequence>MVRILAAIVGCLISLSSLAAKESSMSLLDNRFRVDPTISQITFVIYREKDSQPVVLVRPDGTKYYQWRNPDNVRWYQEASMDIISIDNPMPGPWQAIGKVTPKNNIKLISNLQLTTDVFPTRVFQGEEFKFTARLTSDGKPLLLRDFLDRVNLKVTFTKFVENEDSLAKEARPIPEVLGEFADDGTLLDEKPGDGVFTVSLKMSIEPGKYRVRITSGNGVFLRAQEQEVLVYPTPISTTFIQSRVKDTPHQVIFTGEQGMVEPGSLLAHIRHRHPYQDDYLAEAQAGKESLTVKLPIPYDGEFGNYSWDGSVWATELASQRGLYFPIGDQTYSVVDELNIAEVRRIQEEEEALRLKKEQEQLMIQMREEQRSRNMMYIIVGNLVVLVLVLVVWFVLRKIKMKKAAQPEMQLNMPPKKGK</sequence>
<evidence type="ECO:0000313" key="7">
    <source>
        <dbReference type="Proteomes" id="UP000050491"/>
    </source>
</evidence>
<feature type="transmembrane region" description="Helical" evidence="2">
    <location>
        <begin position="375"/>
        <end position="396"/>
    </location>
</feature>
<organism evidence="5 7">
    <name type="scientific">Vibrio metoecus</name>
    <dbReference type="NCBI Taxonomy" id="1481663"/>
    <lineage>
        <taxon>Bacteria</taxon>
        <taxon>Pseudomonadati</taxon>
        <taxon>Pseudomonadota</taxon>
        <taxon>Gammaproteobacteria</taxon>
        <taxon>Vibrionales</taxon>
        <taxon>Vibrionaceae</taxon>
        <taxon>Vibrio</taxon>
    </lineage>
</organism>
<proteinExistence type="predicted"/>
<evidence type="ECO:0000256" key="2">
    <source>
        <dbReference type="SAM" id="Phobius"/>
    </source>
</evidence>
<dbReference type="EMBL" id="JJMN01000070">
    <property type="protein sequence ID" value="KDO13249.1"/>
    <property type="molecule type" value="Genomic_DNA"/>
</dbReference>
<reference evidence="5 7" key="2">
    <citation type="journal article" date="2015" name="Genome Biol. Evol.">
        <title>The Dynamics of Genetic Interactions between Vibrio metoecus and Vibrio cholerae, Two Close Relatives Co-Occurring in the Environment.</title>
        <authorList>
            <person name="Orata F.D."/>
            <person name="Kirchberger P.C."/>
            <person name="Meheust R."/>
            <person name="Barlow E.J."/>
            <person name="Tarr C.L."/>
            <person name="Boucher Y."/>
        </authorList>
    </citation>
    <scope>NUCLEOTIDE SEQUENCE [LARGE SCALE GENOMIC DNA]</scope>
    <source>
        <strain evidence="5 7">YB5B04</strain>
    </source>
</reference>
<dbReference type="PATRIC" id="fig|1481663.12.peg.1682"/>
<feature type="signal peptide" evidence="3">
    <location>
        <begin position="1"/>
        <end position="19"/>
    </location>
</feature>
<comment type="caution">
    <text evidence="5">The sequence shown here is derived from an EMBL/GenBank/DDBJ whole genome shotgun (WGS) entry which is preliminary data.</text>
</comment>
<dbReference type="NCBIfam" id="NF041940">
    <property type="entry name" value="choice_anch_X"/>
    <property type="match status" value="1"/>
</dbReference>
<evidence type="ECO:0000256" key="1">
    <source>
        <dbReference type="SAM" id="Coils"/>
    </source>
</evidence>
<keyword evidence="2" id="KW-1133">Transmembrane helix</keyword>
<feature type="chain" id="PRO_5009741226" evidence="3">
    <location>
        <begin position="20"/>
        <end position="419"/>
    </location>
</feature>
<keyword evidence="2" id="KW-0812">Transmembrane</keyword>
<dbReference type="EMBL" id="LBGP01000018">
    <property type="protein sequence ID" value="KQA99961.1"/>
    <property type="molecule type" value="Genomic_DNA"/>
</dbReference>
<evidence type="ECO:0000256" key="3">
    <source>
        <dbReference type="SAM" id="SignalP"/>
    </source>
</evidence>
<dbReference type="Proteomes" id="UP000050491">
    <property type="component" value="Unassembled WGS sequence"/>
</dbReference>
<dbReference type="GeneID" id="94013098"/>
<accession>A0A067B4H2</accession>
<keyword evidence="6" id="KW-1185">Reference proteome</keyword>
<protein>
    <submittedName>
        <fullName evidence="5">Glutamate synthase</fullName>
    </submittedName>
</protein>
<keyword evidence="1" id="KW-0175">Coiled coil</keyword>
<dbReference type="OrthoDB" id="798937at2"/>
<name>A0A067B4H2_VIBMT</name>